<feature type="transmembrane region" description="Helical" evidence="1">
    <location>
        <begin position="55"/>
        <end position="75"/>
    </location>
</feature>
<keyword evidence="1" id="KW-0472">Membrane</keyword>
<dbReference type="InterPro" id="IPR010390">
    <property type="entry name" value="ABC-2_transporter-like"/>
</dbReference>
<dbReference type="EMBL" id="SODZ01000025">
    <property type="protein sequence ID" value="TDX09972.1"/>
    <property type="molecule type" value="Genomic_DNA"/>
</dbReference>
<reference evidence="2 3" key="1">
    <citation type="submission" date="2019-03" db="EMBL/GenBank/DDBJ databases">
        <title>Genomic Encyclopedia of Type Strains, Phase IV (KMG-IV): sequencing the most valuable type-strain genomes for metagenomic binning, comparative biology and taxonomic classification.</title>
        <authorList>
            <person name="Goeker M."/>
        </authorList>
    </citation>
    <scope>NUCLEOTIDE SEQUENCE [LARGE SCALE GENOMIC DNA]</scope>
    <source>
        <strain evidence="2 3">DSM 13575</strain>
    </source>
</reference>
<evidence type="ECO:0000313" key="2">
    <source>
        <dbReference type="EMBL" id="TDX09972.1"/>
    </source>
</evidence>
<dbReference type="Pfam" id="PF06182">
    <property type="entry name" value="ABC2_membrane_6"/>
    <property type="match status" value="1"/>
</dbReference>
<dbReference type="AlphaFoldDB" id="A0A4R8EDZ6"/>
<keyword evidence="3" id="KW-1185">Reference proteome</keyword>
<feature type="transmembrane region" description="Helical" evidence="1">
    <location>
        <begin position="232"/>
        <end position="250"/>
    </location>
</feature>
<proteinExistence type="predicted"/>
<organism evidence="2 3">
    <name type="scientific">Petrotoga sibirica</name>
    <dbReference type="NCBI Taxonomy" id="156202"/>
    <lineage>
        <taxon>Bacteria</taxon>
        <taxon>Thermotogati</taxon>
        <taxon>Thermotogota</taxon>
        <taxon>Thermotogae</taxon>
        <taxon>Petrotogales</taxon>
        <taxon>Petrotogaceae</taxon>
        <taxon>Petrotoga</taxon>
    </lineage>
</organism>
<dbReference type="Proteomes" id="UP000294817">
    <property type="component" value="Unassembled WGS sequence"/>
</dbReference>
<gene>
    <name evidence="2" type="ORF">C8D74_12510</name>
</gene>
<keyword evidence="1" id="KW-1133">Transmembrane helix</keyword>
<feature type="transmembrane region" description="Helical" evidence="1">
    <location>
        <begin position="115"/>
        <end position="133"/>
    </location>
</feature>
<evidence type="ECO:0000313" key="3">
    <source>
        <dbReference type="Proteomes" id="UP000294817"/>
    </source>
</evidence>
<accession>A0A4R8EDZ6</accession>
<dbReference type="PANTHER" id="PTHR36832:SF1">
    <property type="entry name" value="SLR1174 PROTEIN"/>
    <property type="match status" value="1"/>
</dbReference>
<protein>
    <submittedName>
        <fullName evidence="2">ABC-2 type transport system permease protein</fullName>
    </submittedName>
</protein>
<evidence type="ECO:0000256" key="1">
    <source>
        <dbReference type="SAM" id="Phobius"/>
    </source>
</evidence>
<dbReference type="PANTHER" id="PTHR36832">
    <property type="entry name" value="SLR1174 PROTEIN-RELATED"/>
    <property type="match status" value="1"/>
</dbReference>
<feature type="transmembrane region" description="Helical" evidence="1">
    <location>
        <begin position="181"/>
        <end position="200"/>
    </location>
</feature>
<feature type="transmembrane region" description="Helical" evidence="1">
    <location>
        <begin position="145"/>
        <end position="169"/>
    </location>
</feature>
<name>A0A4R8EDZ6_9BACT</name>
<keyword evidence="1" id="KW-0812">Transmembrane</keyword>
<feature type="transmembrane region" description="Helical" evidence="1">
    <location>
        <begin position="21"/>
        <end position="43"/>
    </location>
</feature>
<sequence length="262" mass="30862">MFRNFKIRKRLIKIGFVVNQIYSEAVIVKIISNFLFIIMQYYIWKSIYETNNLVIFSFKEMFAYVVIAQIMSNVYPMQVSGRIGSMVKSGDIALTLLYPYSFTEQLLFENVGASIFKLLVLNIPLYVLYVLFIGNNLTAINIVKFIIMFLFSYLFYFVFELIFGILSFYTTSQWGLQNLKYAIIILLSGRVIPLEFYPTILSKILEKLPFQYMYNIPILTILDKNFEFQRTILMQCINLIIIFLIYRVCFDRVIKRLTIQGG</sequence>
<dbReference type="RefSeq" id="WP_158248363.1">
    <property type="nucleotide sequence ID" value="NZ_SODZ01000025.1"/>
</dbReference>
<comment type="caution">
    <text evidence="2">The sequence shown here is derived from an EMBL/GenBank/DDBJ whole genome shotgun (WGS) entry which is preliminary data.</text>
</comment>